<accession>A0A9Q1CD47</accession>
<keyword evidence="3" id="KW-1185">Reference proteome</keyword>
<name>A0A9Q1CD47_HOLLE</name>
<evidence type="ECO:0000313" key="3">
    <source>
        <dbReference type="Proteomes" id="UP001152320"/>
    </source>
</evidence>
<dbReference type="Proteomes" id="UP001152320">
    <property type="component" value="Chromosome 4"/>
</dbReference>
<feature type="domain" description="Integrase zinc-binding" evidence="1">
    <location>
        <begin position="2"/>
        <end position="46"/>
    </location>
</feature>
<dbReference type="Pfam" id="PF17921">
    <property type="entry name" value="Integrase_H2C2"/>
    <property type="match status" value="1"/>
</dbReference>
<protein>
    <recommendedName>
        <fullName evidence="1">Integrase zinc-binding domain-containing protein</fullName>
    </recommendedName>
</protein>
<dbReference type="InterPro" id="IPR050951">
    <property type="entry name" value="Retrovirus_Pol_polyprotein"/>
</dbReference>
<dbReference type="PANTHER" id="PTHR37984:SF7">
    <property type="entry name" value="INTEGRASE CATALYTIC DOMAIN-CONTAINING PROTEIN"/>
    <property type="match status" value="1"/>
</dbReference>
<proteinExistence type="predicted"/>
<reference evidence="2" key="1">
    <citation type="submission" date="2021-10" db="EMBL/GenBank/DDBJ databases">
        <title>Tropical sea cucumber genome reveals ecological adaptation and Cuvierian tubules defense mechanism.</title>
        <authorList>
            <person name="Chen T."/>
        </authorList>
    </citation>
    <scope>NUCLEOTIDE SEQUENCE</scope>
    <source>
        <strain evidence="2">Nanhai2018</strain>
        <tissue evidence="2">Muscle</tissue>
    </source>
</reference>
<dbReference type="PANTHER" id="PTHR37984">
    <property type="entry name" value="PROTEIN CBG26694"/>
    <property type="match status" value="1"/>
</dbReference>
<organism evidence="2 3">
    <name type="scientific">Holothuria leucospilota</name>
    <name type="common">Black long sea cucumber</name>
    <name type="synonym">Mertensiothuria leucospilota</name>
    <dbReference type="NCBI Taxonomy" id="206669"/>
    <lineage>
        <taxon>Eukaryota</taxon>
        <taxon>Metazoa</taxon>
        <taxon>Echinodermata</taxon>
        <taxon>Eleutherozoa</taxon>
        <taxon>Echinozoa</taxon>
        <taxon>Holothuroidea</taxon>
        <taxon>Aspidochirotacea</taxon>
        <taxon>Aspidochirotida</taxon>
        <taxon>Holothuriidae</taxon>
        <taxon>Holothuria</taxon>
    </lineage>
</organism>
<dbReference type="InterPro" id="IPR041588">
    <property type="entry name" value="Integrase_H2C2"/>
</dbReference>
<dbReference type="OrthoDB" id="2286242at2759"/>
<gene>
    <name evidence="2" type="ORF">HOLleu_10115</name>
</gene>
<evidence type="ECO:0000259" key="1">
    <source>
        <dbReference type="Pfam" id="PF17921"/>
    </source>
</evidence>
<sequence length="111" mass="12835">MLKRIHEGHQGINRCKSRARQCLFWPGLSGQIENMVARCSSCQTFRVKNQHEPMIPHGILDRPWVNIATALFLFQGKNYLLTVDYYSKYFEIALCCLPPVITSFLRDMGSQ</sequence>
<comment type="caution">
    <text evidence="2">The sequence shown here is derived from an EMBL/GenBank/DDBJ whole genome shotgun (WGS) entry which is preliminary data.</text>
</comment>
<evidence type="ECO:0000313" key="2">
    <source>
        <dbReference type="EMBL" id="KAJ8043151.1"/>
    </source>
</evidence>
<dbReference type="AlphaFoldDB" id="A0A9Q1CD47"/>
<dbReference type="Gene3D" id="1.10.340.70">
    <property type="match status" value="1"/>
</dbReference>
<dbReference type="EMBL" id="JAIZAY010000004">
    <property type="protein sequence ID" value="KAJ8043151.1"/>
    <property type="molecule type" value="Genomic_DNA"/>
</dbReference>